<name>A0A7S2Y3F8_9STRA</name>
<evidence type="ECO:0000256" key="2">
    <source>
        <dbReference type="ARBA" id="ARBA00022617"/>
    </source>
</evidence>
<evidence type="ECO:0000259" key="7">
    <source>
        <dbReference type="PROSITE" id="PS01033"/>
    </source>
</evidence>
<dbReference type="CDD" id="cd01040">
    <property type="entry name" value="Mb-like"/>
    <property type="match status" value="2"/>
</dbReference>
<dbReference type="InterPro" id="IPR012292">
    <property type="entry name" value="Globin/Proto"/>
</dbReference>
<evidence type="ECO:0000256" key="4">
    <source>
        <dbReference type="ARBA" id="ARBA00022723"/>
    </source>
</evidence>
<reference evidence="8" key="1">
    <citation type="submission" date="2021-01" db="EMBL/GenBank/DDBJ databases">
        <authorList>
            <person name="Corre E."/>
            <person name="Pelletier E."/>
            <person name="Niang G."/>
            <person name="Scheremetjew M."/>
            <person name="Finn R."/>
            <person name="Kale V."/>
            <person name="Holt S."/>
            <person name="Cochrane G."/>
            <person name="Meng A."/>
            <person name="Brown T."/>
            <person name="Cohen L."/>
        </authorList>
    </citation>
    <scope>NUCLEOTIDE SEQUENCE</scope>
    <source>
        <strain evidence="8">CCMP125</strain>
    </source>
</reference>
<dbReference type="InterPro" id="IPR044399">
    <property type="entry name" value="Mb-like_M"/>
</dbReference>
<dbReference type="InterPro" id="IPR009050">
    <property type="entry name" value="Globin-like_sf"/>
</dbReference>
<dbReference type="InterPro" id="IPR000971">
    <property type="entry name" value="Globin"/>
</dbReference>
<keyword evidence="4" id="KW-0479">Metal-binding</keyword>
<dbReference type="GO" id="GO:0046872">
    <property type="term" value="F:metal ion binding"/>
    <property type="evidence" value="ECO:0007669"/>
    <property type="project" value="UniProtKB-KW"/>
</dbReference>
<feature type="domain" description="Globin" evidence="7">
    <location>
        <begin position="24"/>
        <end position="172"/>
    </location>
</feature>
<dbReference type="PANTHER" id="PTHR46458">
    <property type="entry name" value="BLR2807 PROTEIN"/>
    <property type="match status" value="1"/>
</dbReference>
<accession>A0A7S2Y3F8</accession>
<evidence type="ECO:0000256" key="5">
    <source>
        <dbReference type="ARBA" id="ARBA00023004"/>
    </source>
</evidence>
<dbReference type="PROSITE" id="PS01033">
    <property type="entry name" value="GLOBIN"/>
    <property type="match status" value="2"/>
</dbReference>
<keyword evidence="2 6" id="KW-0349">Heme</keyword>
<comment type="similarity">
    <text evidence="6">Belongs to the globin family.</text>
</comment>
<dbReference type="GO" id="GO:0020037">
    <property type="term" value="F:heme binding"/>
    <property type="evidence" value="ECO:0007669"/>
    <property type="project" value="InterPro"/>
</dbReference>
<evidence type="ECO:0000256" key="6">
    <source>
        <dbReference type="RuleBase" id="RU000356"/>
    </source>
</evidence>
<evidence type="ECO:0000313" key="8">
    <source>
        <dbReference type="EMBL" id="CAD9943566.1"/>
    </source>
</evidence>
<dbReference type="Gene3D" id="1.10.490.10">
    <property type="entry name" value="Globins"/>
    <property type="match status" value="2"/>
</dbReference>
<feature type="domain" description="Globin" evidence="7">
    <location>
        <begin position="187"/>
        <end position="347"/>
    </location>
</feature>
<dbReference type="Pfam" id="PF00042">
    <property type="entry name" value="Globin"/>
    <property type="match status" value="1"/>
</dbReference>
<dbReference type="GO" id="GO:0019825">
    <property type="term" value="F:oxygen binding"/>
    <property type="evidence" value="ECO:0007669"/>
    <property type="project" value="InterPro"/>
</dbReference>
<protein>
    <recommendedName>
        <fullName evidence="7">Globin domain-containing protein</fullName>
    </recommendedName>
</protein>
<dbReference type="PANTHER" id="PTHR46458:SF1">
    <property type="entry name" value="GEO09476P1"/>
    <property type="match status" value="1"/>
</dbReference>
<dbReference type="InterPro" id="IPR050532">
    <property type="entry name" value="Globin-like_OT"/>
</dbReference>
<proteinExistence type="inferred from homology"/>
<keyword evidence="1 6" id="KW-0813">Transport</keyword>
<organism evidence="8">
    <name type="scientific">Entomoneis paludosa</name>
    <dbReference type="NCBI Taxonomy" id="265537"/>
    <lineage>
        <taxon>Eukaryota</taxon>
        <taxon>Sar</taxon>
        <taxon>Stramenopiles</taxon>
        <taxon>Ochrophyta</taxon>
        <taxon>Bacillariophyta</taxon>
        <taxon>Bacillariophyceae</taxon>
        <taxon>Bacillariophycidae</taxon>
        <taxon>Entomoneidaceae</taxon>
        <taxon>Entomoneis</taxon>
    </lineage>
</organism>
<evidence type="ECO:0000256" key="1">
    <source>
        <dbReference type="ARBA" id="ARBA00022448"/>
    </source>
</evidence>
<keyword evidence="5" id="KW-0408">Iron</keyword>
<dbReference type="AlphaFoldDB" id="A0A7S2Y3F8"/>
<keyword evidence="3 6" id="KW-0561">Oxygen transport</keyword>
<gene>
    <name evidence="8" type="ORF">APAL1065_LOCUS1945</name>
</gene>
<dbReference type="EMBL" id="HBHT01002893">
    <property type="protein sequence ID" value="CAD9943566.1"/>
    <property type="molecule type" value="Transcribed_RNA"/>
</dbReference>
<evidence type="ECO:0000256" key="3">
    <source>
        <dbReference type="ARBA" id="ARBA00022621"/>
    </source>
</evidence>
<sequence length="354" mass="40115">MTTVPNEIELHNHKQNKMAAGADCLDVAAISAVMSSWEHLKAIPDIKPIVGELIFGKFFELAPHAKRVFPFEGATLEDIFADPAFQAHSGRVVETFDYVVSSLMELERHILVELGERHALYPGVSPDFFAPLGSAILHALETGLSDIWTPELKEHWLQIITFLATSMSEGMIKKKQALQKGKKKKLNLTVKEVHAIMSCWEALKLQDYMSKFWSSFFTQFFTLIPNGNRKIFYGQWSSRDWSASGRSLGQHLDAHALRVTEMFDLLIGGLLDFDREIVVDLGRRHGSFQFVKREHLPIFMESLHRALETTLEEVSDENRQVAWDEEADLAWGNLFKLISDAMAEGMSQQEVHGS</sequence>
<dbReference type="GO" id="GO:0005344">
    <property type="term" value="F:oxygen carrier activity"/>
    <property type="evidence" value="ECO:0007669"/>
    <property type="project" value="UniProtKB-KW"/>
</dbReference>
<dbReference type="SUPFAM" id="SSF46458">
    <property type="entry name" value="Globin-like"/>
    <property type="match status" value="2"/>
</dbReference>